<dbReference type="KEGG" id="tum:CBW65_04340"/>
<dbReference type="GO" id="GO:0006094">
    <property type="term" value="P:gluconeogenesis"/>
    <property type="evidence" value="ECO:0007669"/>
    <property type="project" value="UniProtKB-UniRule"/>
</dbReference>
<dbReference type="CDD" id="cd05015">
    <property type="entry name" value="SIS_PGI_1"/>
    <property type="match status" value="1"/>
</dbReference>
<dbReference type="OrthoDB" id="140919at2"/>
<dbReference type="CDD" id="cd05016">
    <property type="entry name" value="SIS_PGI_2"/>
    <property type="match status" value="1"/>
</dbReference>
<keyword evidence="5 8" id="KW-0324">Glycolysis</keyword>
<comment type="caution">
    <text evidence="8">Lacks conserved residue(s) required for the propagation of feature annotation.</text>
</comment>
<comment type="catalytic activity">
    <reaction evidence="7 8 9">
        <text>alpha-D-glucose 6-phosphate = beta-D-fructose 6-phosphate</text>
        <dbReference type="Rhea" id="RHEA:11816"/>
        <dbReference type="ChEBI" id="CHEBI:57634"/>
        <dbReference type="ChEBI" id="CHEBI:58225"/>
        <dbReference type="EC" id="5.3.1.9"/>
    </reaction>
</comment>
<evidence type="ECO:0000313" key="10">
    <source>
        <dbReference type="EMBL" id="ARU60379.1"/>
    </source>
</evidence>
<keyword evidence="4 8" id="KW-0963">Cytoplasm</keyword>
<evidence type="ECO:0000256" key="1">
    <source>
        <dbReference type="ARBA" id="ARBA00004926"/>
    </source>
</evidence>
<keyword evidence="3 8" id="KW-0312">Gluconeogenesis</keyword>
<dbReference type="UniPathway" id="UPA00109">
    <property type="reaction ID" value="UER00181"/>
</dbReference>
<dbReference type="AlphaFoldDB" id="A0A1Y0IJW0"/>
<comment type="pathway">
    <text evidence="8">Carbohydrate biosynthesis; gluconeogenesis.</text>
</comment>
<dbReference type="SUPFAM" id="SSF53697">
    <property type="entry name" value="SIS domain"/>
    <property type="match status" value="1"/>
</dbReference>
<dbReference type="InterPro" id="IPR018189">
    <property type="entry name" value="Phosphoglucose_isomerase_CS"/>
</dbReference>
<dbReference type="PROSITE" id="PS00174">
    <property type="entry name" value="P_GLUCOSE_ISOMERASE_2"/>
    <property type="match status" value="1"/>
</dbReference>
<dbReference type="HAMAP" id="MF_00473">
    <property type="entry name" value="G6P_isomerase"/>
    <property type="match status" value="1"/>
</dbReference>
<evidence type="ECO:0000313" key="11">
    <source>
        <dbReference type="Proteomes" id="UP000195437"/>
    </source>
</evidence>
<dbReference type="PROSITE" id="PS51463">
    <property type="entry name" value="P_GLUCOSE_ISOMERASE_3"/>
    <property type="match status" value="1"/>
</dbReference>
<feature type="active site" evidence="8">
    <location>
        <position position="421"/>
    </location>
</feature>
<evidence type="ECO:0000256" key="3">
    <source>
        <dbReference type="ARBA" id="ARBA00022432"/>
    </source>
</evidence>
<dbReference type="FunFam" id="3.40.50.10490:FF:000015">
    <property type="entry name" value="Glucose-6-phosphate isomerase"/>
    <property type="match status" value="1"/>
</dbReference>
<dbReference type="PRINTS" id="PR00662">
    <property type="entry name" value="G6PISOMERASE"/>
</dbReference>
<dbReference type="NCBIfam" id="NF010697">
    <property type="entry name" value="PRK14097.1"/>
    <property type="match status" value="1"/>
</dbReference>
<gene>
    <name evidence="8" type="primary">pgi</name>
    <name evidence="10" type="ORF">CBW65_04340</name>
</gene>
<dbReference type="PANTHER" id="PTHR11469">
    <property type="entry name" value="GLUCOSE-6-PHOSPHATE ISOMERASE"/>
    <property type="match status" value="1"/>
</dbReference>
<evidence type="ECO:0000256" key="2">
    <source>
        <dbReference type="ARBA" id="ARBA00006604"/>
    </source>
</evidence>
<comment type="pathway">
    <text evidence="1 8 9">Carbohydrate degradation; glycolysis; D-glyceraldehyde 3-phosphate and glycerone phosphate from D-glucose: step 2/4.</text>
</comment>
<evidence type="ECO:0000256" key="9">
    <source>
        <dbReference type="RuleBase" id="RU000612"/>
    </source>
</evidence>
<protein>
    <recommendedName>
        <fullName evidence="8">Glucose-6-phosphate isomerase</fullName>
        <shortName evidence="8">GPI</shortName>
        <ecNumber evidence="8">5.3.1.9</ecNumber>
    </recommendedName>
    <alternativeName>
        <fullName evidence="8">Phosphoglucose isomerase</fullName>
        <shortName evidence="8">PGI</shortName>
    </alternativeName>
    <alternativeName>
        <fullName evidence="8">Phosphohexose isomerase</fullName>
        <shortName evidence="8">PHI</shortName>
    </alternativeName>
</protein>
<dbReference type="GO" id="GO:0048029">
    <property type="term" value="F:monosaccharide binding"/>
    <property type="evidence" value="ECO:0007669"/>
    <property type="project" value="TreeGrafter"/>
</dbReference>
<dbReference type="InterPro" id="IPR035482">
    <property type="entry name" value="SIS_PGI_2"/>
</dbReference>
<dbReference type="GO" id="GO:0005829">
    <property type="term" value="C:cytosol"/>
    <property type="evidence" value="ECO:0007669"/>
    <property type="project" value="TreeGrafter"/>
</dbReference>
<evidence type="ECO:0000256" key="5">
    <source>
        <dbReference type="ARBA" id="ARBA00023152"/>
    </source>
</evidence>
<organism evidence="10 11">
    <name type="scientific">Tumebacillus avium</name>
    <dbReference type="NCBI Taxonomy" id="1903704"/>
    <lineage>
        <taxon>Bacteria</taxon>
        <taxon>Bacillati</taxon>
        <taxon>Bacillota</taxon>
        <taxon>Bacilli</taxon>
        <taxon>Bacillales</taxon>
        <taxon>Alicyclobacillaceae</taxon>
        <taxon>Tumebacillus</taxon>
    </lineage>
</organism>
<evidence type="ECO:0000256" key="8">
    <source>
        <dbReference type="HAMAP-Rule" id="MF_00473"/>
    </source>
</evidence>
<feature type="active site" description="Proton donor" evidence="8">
    <location>
        <position position="286"/>
    </location>
</feature>
<comment type="function">
    <text evidence="8">Catalyzes the reversible isomerization of glucose-6-phosphate to fructose-6-phosphate.</text>
</comment>
<comment type="similarity">
    <text evidence="2 8 9">Belongs to the GPI family.</text>
</comment>
<evidence type="ECO:0000256" key="7">
    <source>
        <dbReference type="ARBA" id="ARBA00029321"/>
    </source>
</evidence>
<dbReference type="Pfam" id="PF00342">
    <property type="entry name" value="PGI"/>
    <property type="match status" value="2"/>
</dbReference>
<sequence length="435" mass="47997">MSKIRLEATAIDLRFDESILEQVQQAHDYLHQNGGSAGHGFLGWIDPPAESGELAEELLGAAAYIRGKADVLLVIGIGGSYAGGRAGIEMLTHPFRNQLPPEQRNGPEIYFLGQNLSASYIKGLLSILEDRDVIVNVISKSGTTTETAIAFRIVLGWMHNKYGAKETARRIIATTDRSKGNLRRISEAGDYRTFDIPEDVAGRYSVLTPVGLLPMAVAGIDIQSMLRGARDARDQYSTCDLTQNICYQYAVARNKLLNQGKLIEILVSYEPGMALFAEWWKQLFGESEGKDGKGIFPASVQFTTDLHSIGQYVQQGPRHLFETILWVEDAHCNVELPELAGDPDELNYLAGKTLNFVNEQAFFGALQAHTEGDVPNLVLRIPRLDAQHVGHLFYFFEKACALSGYLLGVNPFDQPGVEMSKRNMFKLLGKSGSTL</sequence>
<comment type="subcellular location">
    <subcellularLocation>
        <location evidence="8">Cytoplasm</location>
    </subcellularLocation>
</comment>
<proteinExistence type="inferred from homology"/>
<accession>A0A1Y0IJW0</accession>
<dbReference type="InterPro" id="IPR001672">
    <property type="entry name" value="G6P_Isomerase"/>
</dbReference>
<dbReference type="GO" id="GO:0004347">
    <property type="term" value="F:glucose-6-phosphate isomerase activity"/>
    <property type="evidence" value="ECO:0007669"/>
    <property type="project" value="UniProtKB-UniRule"/>
</dbReference>
<dbReference type="UniPathway" id="UPA00138"/>
<dbReference type="GO" id="GO:0006096">
    <property type="term" value="P:glycolytic process"/>
    <property type="evidence" value="ECO:0007669"/>
    <property type="project" value="UniProtKB-UniRule"/>
</dbReference>
<dbReference type="EMBL" id="CP021434">
    <property type="protein sequence ID" value="ARU60379.1"/>
    <property type="molecule type" value="Genomic_DNA"/>
</dbReference>
<dbReference type="GO" id="GO:0097367">
    <property type="term" value="F:carbohydrate derivative binding"/>
    <property type="evidence" value="ECO:0007669"/>
    <property type="project" value="InterPro"/>
</dbReference>
<dbReference type="FunFam" id="3.40.50.10490:FF:000016">
    <property type="entry name" value="Glucose-6-phosphate isomerase"/>
    <property type="match status" value="1"/>
</dbReference>
<reference evidence="11" key="1">
    <citation type="submission" date="2017-05" db="EMBL/GenBank/DDBJ databases">
        <authorList>
            <person name="Sung H."/>
        </authorList>
    </citation>
    <scope>NUCLEOTIDE SEQUENCE [LARGE SCALE GENOMIC DNA]</scope>
    <source>
        <strain evidence="11">AR23208</strain>
    </source>
</reference>
<dbReference type="InterPro" id="IPR046348">
    <property type="entry name" value="SIS_dom_sf"/>
</dbReference>
<dbReference type="PANTHER" id="PTHR11469:SF1">
    <property type="entry name" value="GLUCOSE-6-PHOSPHATE ISOMERASE"/>
    <property type="match status" value="1"/>
</dbReference>
<dbReference type="EC" id="5.3.1.9" evidence="8"/>
<dbReference type="InterPro" id="IPR035476">
    <property type="entry name" value="SIS_PGI_1"/>
</dbReference>
<keyword evidence="6 8" id="KW-0413">Isomerase</keyword>
<name>A0A1Y0IJW0_9BACL</name>
<dbReference type="RefSeq" id="WP_087455770.1">
    <property type="nucleotide sequence ID" value="NZ_CP021434.1"/>
</dbReference>
<evidence type="ECO:0000256" key="4">
    <source>
        <dbReference type="ARBA" id="ARBA00022490"/>
    </source>
</evidence>
<dbReference type="GO" id="GO:0051156">
    <property type="term" value="P:glucose 6-phosphate metabolic process"/>
    <property type="evidence" value="ECO:0007669"/>
    <property type="project" value="TreeGrafter"/>
</dbReference>
<dbReference type="Gene3D" id="3.40.50.10490">
    <property type="entry name" value="Glucose-6-phosphate isomerase like protein, domain 1"/>
    <property type="match status" value="2"/>
</dbReference>
<dbReference type="Proteomes" id="UP000195437">
    <property type="component" value="Chromosome"/>
</dbReference>
<evidence type="ECO:0000256" key="6">
    <source>
        <dbReference type="ARBA" id="ARBA00023235"/>
    </source>
</evidence>
<keyword evidence="11" id="KW-1185">Reference proteome</keyword>